<feature type="non-terminal residue" evidence="1">
    <location>
        <position position="1"/>
    </location>
</feature>
<keyword evidence="2" id="KW-1185">Reference proteome</keyword>
<name>A0AAV4VG22_CAEEX</name>
<gene>
    <name evidence="1" type="ORF">CEXT_259571</name>
</gene>
<dbReference type="EMBL" id="BPLR01014508">
    <property type="protein sequence ID" value="GIY69242.1"/>
    <property type="molecule type" value="Genomic_DNA"/>
</dbReference>
<evidence type="ECO:0000313" key="2">
    <source>
        <dbReference type="Proteomes" id="UP001054945"/>
    </source>
</evidence>
<dbReference type="AlphaFoldDB" id="A0AAV4VG22"/>
<reference evidence="1 2" key="1">
    <citation type="submission" date="2021-06" db="EMBL/GenBank/DDBJ databases">
        <title>Caerostris extrusa draft genome.</title>
        <authorList>
            <person name="Kono N."/>
            <person name="Arakawa K."/>
        </authorList>
    </citation>
    <scope>NUCLEOTIDE SEQUENCE [LARGE SCALE GENOMIC DNA]</scope>
</reference>
<proteinExistence type="predicted"/>
<evidence type="ECO:0008006" key="3">
    <source>
        <dbReference type="Google" id="ProtNLM"/>
    </source>
</evidence>
<accession>A0AAV4VG22</accession>
<dbReference type="Proteomes" id="UP001054945">
    <property type="component" value="Unassembled WGS sequence"/>
</dbReference>
<evidence type="ECO:0000313" key="1">
    <source>
        <dbReference type="EMBL" id="GIY69242.1"/>
    </source>
</evidence>
<organism evidence="1 2">
    <name type="scientific">Caerostris extrusa</name>
    <name type="common">Bark spider</name>
    <name type="synonym">Caerostris bankana</name>
    <dbReference type="NCBI Taxonomy" id="172846"/>
    <lineage>
        <taxon>Eukaryota</taxon>
        <taxon>Metazoa</taxon>
        <taxon>Ecdysozoa</taxon>
        <taxon>Arthropoda</taxon>
        <taxon>Chelicerata</taxon>
        <taxon>Arachnida</taxon>
        <taxon>Araneae</taxon>
        <taxon>Araneomorphae</taxon>
        <taxon>Entelegynae</taxon>
        <taxon>Araneoidea</taxon>
        <taxon>Araneidae</taxon>
        <taxon>Caerostris</taxon>
    </lineage>
</organism>
<comment type="caution">
    <text evidence="1">The sequence shown here is derived from an EMBL/GenBank/DDBJ whole genome shotgun (WGS) entry which is preliminary data.</text>
</comment>
<sequence length="55" mass="6053">QLSTDVPSVSRRHANIQFNEVSAVEDTQAPLGYAFTFFPEIAADRSYPPSLSVPK</sequence>
<protein>
    <recommendedName>
        <fullName evidence="3">FHA domain-containing protein</fullName>
    </recommendedName>
</protein>